<evidence type="ECO:0000313" key="5">
    <source>
        <dbReference type="EMBL" id="QDV83428.1"/>
    </source>
</evidence>
<evidence type="ECO:0000313" key="6">
    <source>
        <dbReference type="Proteomes" id="UP000318081"/>
    </source>
</evidence>
<dbReference type="PANTHER" id="PTHR48081:SF30">
    <property type="entry name" value="ACETYL-HYDROLASE LIPR-RELATED"/>
    <property type="match status" value="1"/>
</dbReference>
<evidence type="ECO:0000259" key="4">
    <source>
        <dbReference type="Pfam" id="PF20434"/>
    </source>
</evidence>
<keyword evidence="3" id="KW-0732">Signal</keyword>
<sequence length="323" mass="35251">MRTLPIYLLAVLVAGSATLLGQDAAPSKKAAKPLGPQYDASVPKPTFSEVKYGDHPRHVIDFWKAESDTATPLVFVIHGGGWQGGSKERVHRFADVNALLKAGISVAACNYRYVKQAVQSGIEPPVKAPLHDAARALQFVRSKSEEWNLDKQRIGAAGGSAGACSSLWIAFHDDLADPDSDDPVSRESTRLWCAAVTGAQTTLDPKQMKEWTPNSRYGGHAFGFGSFAKFLEGRETILPWIAEYSPFALVDKDDPGVYLIYSRPPAIGENQQDPTHTANFGVKLQEHCKANGVACELVYPGAPHVEHETPTDYLIETLQQKQR</sequence>
<accession>A0ABX5XN61</accession>
<dbReference type="InterPro" id="IPR050300">
    <property type="entry name" value="GDXG_lipolytic_enzyme"/>
</dbReference>
<evidence type="ECO:0000256" key="3">
    <source>
        <dbReference type="SAM" id="SignalP"/>
    </source>
</evidence>
<organism evidence="5 6">
    <name type="scientific">Stieleria magnilauensis</name>
    <dbReference type="NCBI Taxonomy" id="2527963"/>
    <lineage>
        <taxon>Bacteria</taxon>
        <taxon>Pseudomonadati</taxon>
        <taxon>Planctomycetota</taxon>
        <taxon>Planctomycetia</taxon>
        <taxon>Pirellulales</taxon>
        <taxon>Pirellulaceae</taxon>
        <taxon>Stieleria</taxon>
    </lineage>
</organism>
<dbReference type="RefSeq" id="WP_145210269.1">
    <property type="nucleotide sequence ID" value="NZ_CP036432.1"/>
</dbReference>
<keyword evidence="6" id="KW-1185">Reference proteome</keyword>
<dbReference type="Gene3D" id="3.40.50.1820">
    <property type="entry name" value="alpha/beta hydrolase"/>
    <property type="match status" value="1"/>
</dbReference>
<dbReference type="InterPro" id="IPR029058">
    <property type="entry name" value="AB_hydrolase_fold"/>
</dbReference>
<gene>
    <name evidence="5" type="ORF">TBK1r_23680</name>
</gene>
<dbReference type="PANTHER" id="PTHR48081">
    <property type="entry name" value="AB HYDROLASE SUPERFAMILY PROTEIN C4A8.06C"/>
    <property type="match status" value="1"/>
</dbReference>
<protein>
    <submittedName>
        <fullName evidence="5">Acetyl esterase</fullName>
    </submittedName>
</protein>
<comment type="similarity">
    <text evidence="1">Belongs to the 'GDXG' lipolytic enzyme family.</text>
</comment>
<name>A0ABX5XN61_9BACT</name>
<proteinExistence type="inferred from homology"/>
<dbReference type="EMBL" id="CP036432">
    <property type="protein sequence ID" value="QDV83428.1"/>
    <property type="molecule type" value="Genomic_DNA"/>
</dbReference>
<evidence type="ECO:0000256" key="2">
    <source>
        <dbReference type="ARBA" id="ARBA00022801"/>
    </source>
</evidence>
<evidence type="ECO:0000256" key="1">
    <source>
        <dbReference type="ARBA" id="ARBA00010515"/>
    </source>
</evidence>
<feature type="domain" description="BD-FAE-like" evidence="4">
    <location>
        <begin position="65"/>
        <end position="261"/>
    </location>
</feature>
<reference evidence="5 6" key="1">
    <citation type="submission" date="2019-02" db="EMBL/GenBank/DDBJ databases">
        <title>Deep-cultivation of Planctomycetes and their phenomic and genomic characterization uncovers novel biology.</title>
        <authorList>
            <person name="Wiegand S."/>
            <person name="Jogler M."/>
            <person name="Boedeker C."/>
            <person name="Pinto D."/>
            <person name="Vollmers J."/>
            <person name="Rivas-Marin E."/>
            <person name="Kohn T."/>
            <person name="Peeters S.H."/>
            <person name="Heuer A."/>
            <person name="Rast P."/>
            <person name="Oberbeckmann S."/>
            <person name="Bunk B."/>
            <person name="Jeske O."/>
            <person name="Meyerdierks A."/>
            <person name="Storesund J.E."/>
            <person name="Kallscheuer N."/>
            <person name="Luecker S."/>
            <person name="Lage O.M."/>
            <person name="Pohl T."/>
            <person name="Merkel B.J."/>
            <person name="Hornburger P."/>
            <person name="Mueller R.-W."/>
            <person name="Bruemmer F."/>
            <person name="Labrenz M."/>
            <person name="Spormann A.M."/>
            <person name="Op den Camp H."/>
            <person name="Overmann J."/>
            <person name="Amann R."/>
            <person name="Jetten M.S.M."/>
            <person name="Mascher T."/>
            <person name="Medema M.H."/>
            <person name="Devos D.P."/>
            <person name="Kaster A.-K."/>
            <person name="Ovreas L."/>
            <person name="Rohde M."/>
            <person name="Galperin M.Y."/>
            <person name="Jogler C."/>
        </authorList>
    </citation>
    <scope>NUCLEOTIDE SEQUENCE [LARGE SCALE GENOMIC DNA]</scope>
    <source>
        <strain evidence="5 6">TBK1r</strain>
    </source>
</reference>
<keyword evidence="2" id="KW-0378">Hydrolase</keyword>
<feature type="chain" id="PRO_5047387668" evidence="3">
    <location>
        <begin position="22"/>
        <end position="323"/>
    </location>
</feature>
<dbReference type="Proteomes" id="UP000318081">
    <property type="component" value="Chromosome"/>
</dbReference>
<dbReference type="Pfam" id="PF20434">
    <property type="entry name" value="BD-FAE"/>
    <property type="match status" value="1"/>
</dbReference>
<dbReference type="InterPro" id="IPR049492">
    <property type="entry name" value="BD-FAE-like_dom"/>
</dbReference>
<dbReference type="SUPFAM" id="SSF53474">
    <property type="entry name" value="alpha/beta-Hydrolases"/>
    <property type="match status" value="1"/>
</dbReference>
<feature type="signal peptide" evidence="3">
    <location>
        <begin position="1"/>
        <end position="21"/>
    </location>
</feature>